<sequence length="145" mass="16910">MRLREMLPSECSILISEQRVARLGCCRDNQPYVVPIYYIRAEGQIFSFSMPGRKIEFMRSNPLVCVEIEHSTDQHRWKCVIIEGRYREFHEGTEKKHAWGILNVYNDWWEPGALNWGADEKPPGYLPIFFAISMDKVTGREALAS</sequence>
<comment type="caution">
    <text evidence="1">The sequence shown here is derived from an EMBL/GenBank/DDBJ whole genome shotgun (WGS) entry which is preliminary data.</text>
</comment>
<reference evidence="2" key="1">
    <citation type="submission" date="2016-05" db="EMBL/GenBank/DDBJ databases">
        <authorList>
            <person name="Li Y."/>
        </authorList>
    </citation>
    <scope>NUCLEOTIDE SEQUENCE [LARGE SCALE GENOMIC DNA]</scope>
    <source>
        <strain evidence="2">YIC4027</strain>
    </source>
</reference>
<evidence type="ECO:0008006" key="3">
    <source>
        <dbReference type="Google" id="ProtNLM"/>
    </source>
</evidence>
<dbReference type="SUPFAM" id="SSF50475">
    <property type="entry name" value="FMN-binding split barrel"/>
    <property type="match status" value="1"/>
</dbReference>
<dbReference type="InterPro" id="IPR024747">
    <property type="entry name" value="Pyridox_Oxase-rel"/>
</dbReference>
<evidence type="ECO:0000313" key="2">
    <source>
        <dbReference type="Proteomes" id="UP000094342"/>
    </source>
</evidence>
<dbReference type="Gene3D" id="2.30.110.10">
    <property type="entry name" value="Electron Transport, Fmn-binding Protein, Chain A"/>
    <property type="match status" value="1"/>
</dbReference>
<dbReference type="Pfam" id="PF12900">
    <property type="entry name" value="Pyridox_ox_2"/>
    <property type="match status" value="1"/>
</dbReference>
<proteinExistence type="predicted"/>
<evidence type="ECO:0000313" key="1">
    <source>
        <dbReference type="EMBL" id="ODR91723.1"/>
    </source>
</evidence>
<dbReference type="RefSeq" id="WP_069458199.1">
    <property type="nucleotide sequence ID" value="NZ_CP034909.1"/>
</dbReference>
<gene>
    <name evidence="1" type="ORF">A8M32_08705</name>
</gene>
<organism evidence="1 2">
    <name type="scientific">Sinorhizobium alkalisoli</name>
    <dbReference type="NCBI Taxonomy" id="1752398"/>
    <lineage>
        <taxon>Bacteria</taxon>
        <taxon>Pseudomonadati</taxon>
        <taxon>Pseudomonadota</taxon>
        <taxon>Alphaproteobacteria</taxon>
        <taxon>Hyphomicrobiales</taxon>
        <taxon>Rhizobiaceae</taxon>
        <taxon>Sinorhizobium/Ensifer group</taxon>
        <taxon>Sinorhizobium</taxon>
    </lineage>
</organism>
<protein>
    <recommendedName>
        <fullName evidence="3">Pyridoxamine 5'-phosphate oxidase family protein</fullName>
    </recommendedName>
</protein>
<name>A0A1E3VDQ0_9HYPH</name>
<keyword evidence="2" id="KW-1185">Reference proteome</keyword>
<dbReference type="InterPro" id="IPR012349">
    <property type="entry name" value="Split_barrel_FMN-bd"/>
</dbReference>
<dbReference type="STRING" id="1752398.A8M32_08705"/>
<dbReference type="Proteomes" id="UP000094342">
    <property type="component" value="Unassembled WGS sequence"/>
</dbReference>
<dbReference type="EMBL" id="LYBW01000055">
    <property type="protein sequence ID" value="ODR91723.1"/>
    <property type="molecule type" value="Genomic_DNA"/>
</dbReference>
<dbReference type="AlphaFoldDB" id="A0A1E3VDQ0"/>
<accession>A0A1E3VDQ0</accession>